<feature type="compositionally biased region" description="Gly residues" evidence="1">
    <location>
        <begin position="17"/>
        <end position="27"/>
    </location>
</feature>
<feature type="region of interest" description="Disordered" evidence="1">
    <location>
        <begin position="1"/>
        <end position="57"/>
    </location>
</feature>
<feature type="compositionally biased region" description="Basic and acidic residues" evidence="1">
    <location>
        <begin position="28"/>
        <end position="39"/>
    </location>
</feature>
<reference evidence="2 3" key="1">
    <citation type="submission" date="2021-06" db="EMBL/GenBank/DDBJ databases">
        <title>Caerostris darwini draft genome.</title>
        <authorList>
            <person name="Kono N."/>
            <person name="Arakawa K."/>
        </authorList>
    </citation>
    <scope>NUCLEOTIDE SEQUENCE [LARGE SCALE GENOMIC DNA]</scope>
</reference>
<name>A0AAV4QX48_9ARAC</name>
<sequence length="111" mass="11655">MQFESNPPSVDVPSGEAGLGGGFGRVLGGEHDEAQKDAAPEQQQAPEGQHDGAHSPLEVRPHVPVIVLVSVVGAHLGVGDACEGGSPYEQGEPHYSYRYCHIGGRFITIDL</sequence>
<gene>
    <name evidence="2" type="ORF">CDAR_469581</name>
</gene>
<organism evidence="2 3">
    <name type="scientific">Caerostris darwini</name>
    <dbReference type="NCBI Taxonomy" id="1538125"/>
    <lineage>
        <taxon>Eukaryota</taxon>
        <taxon>Metazoa</taxon>
        <taxon>Ecdysozoa</taxon>
        <taxon>Arthropoda</taxon>
        <taxon>Chelicerata</taxon>
        <taxon>Arachnida</taxon>
        <taxon>Araneae</taxon>
        <taxon>Araneomorphae</taxon>
        <taxon>Entelegynae</taxon>
        <taxon>Araneoidea</taxon>
        <taxon>Araneidae</taxon>
        <taxon>Caerostris</taxon>
    </lineage>
</organism>
<dbReference type="AlphaFoldDB" id="A0AAV4QX48"/>
<feature type="compositionally biased region" description="Basic and acidic residues" evidence="1">
    <location>
        <begin position="48"/>
        <end position="57"/>
    </location>
</feature>
<accession>A0AAV4QX48</accession>
<dbReference type="EMBL" id="BPLQ01005287">
    <property type="protein sequence ID" value="GIY13837.1"/>
    <property type="molecule type" value="Genomic_DNA"/>
</dbReference>
<evidence type="ECO:0000256" key="1">
    <source>
        <dbReference type="SAM" id="MobiDB-lite"/>
    </source>
</evidence>
<dbReference type="Proteomes" id="UP001054837">
    <property type="component" value="Unassembled WGS sequence"/>
</dbReference>
<proteinExistence type="predicted"/>
<protein>
    <submittedName>
        <fullName evidence="2">Uncharacterized protein</fullName>
    </submittedName>
</protein>
<comment type="caution">
    <text evidence="2">The sequence shown here is derived from an EMBL/GenBank/DDBJ whole genome shotgun (WGS) entry which is preliminary data.</text>
</comment>
<evidence type="ECO:0000313" key="3">
    <source>
        <dbReference type="Proteomes" id="UP001054837"/>
    </source>
</evidence>
<evidence type="ECO:0000313" key="2">
    <source>
        <dbReference type="EMBL" id="GIY13837.1"/>
    </source>
</evidence>
<keyword evidence="3" id="KW-1185">Reference proteome</keyword>